<dbReference type="OrthoDB" id="6381169at2759"/>
<gene>
    <name evidence="1" type="ORF">GWK47_011933</name>
</gene>
<comment type="caution">
    <text evidence="1">The sequence shown here is derived from an EMBL/GenBank/DDBJ whole genome shotgun (WGS) entry which is preliminary data.</text>
</comment>
<protein>
    <recommendedName>
        <fullName evidence="3">Reverse transcriptase domain-containing protein</fullName>
    </recommendedName>
</protein>
<accession>A0A8J4XV56</accession>
<dbReference type="Proteomes" id="UP000770661">
    <property type="component" value="Unassembled WGS sequence"/>
</dbReference>
<evidence type="ECO:0008006" key="3">
    <source>
        <dbReference type="Google" id="ProtNLM"/>
    </source>
</evidence>
<evidence type="ECO:0000313" key="2">
    <source>
        <dbReference type="Proteomes" id="UP000770661"/>
    </source>
</evidence>
<organism evidence="1 2">
    <name type="scientific">Chionoecetes opilio</name>
    <name type="common">Atlantic snow crab</name>
    <name type="synonym">Cancer opilio</name>
    <dbReference type="NCBI Taxonomy" id="41210"/>
    <lineage>
        <taxon>Eukaryota</taxon>
        <taxon>Metazoa</taxon>
        <taxon>Ecdysozoa</taxon>
        <taxon>Arthropoda</taxon>
        <taxon>Crustacea</taxon>
        <taxon>Multicrustacea</taxon>
        <taxon>Malacostraca</taxon>
        <taxon>Eumalacostraca</taxon>
        <taxon>Eucarida</taxon>
        <taxon>Decapoda</taxon>
        <taxon>Pleocyemata</taxon>
        <taxon>Brachyura</taxon>
        <taxon>Eubrachyura</taxon>
        <taxon>Majoidea</taxon>
        <taxon>Majidae</taxon>
        <taxon>Chionoecetes</taxon>
    </lineage>
</organism>
<sequence length="109" mass="12481">MGGDQRPHFQPATHPRQQGSVLGPLLWNVYFNDISSSFLRPRPTLMNCTLAFPCDRRDWQDTVCRINLALDNIVTWSSRWQVSLAPDKTRLCLSPQARHRQPARTGHTA</sequence>
<reference evidence="1" key="1">
    <citation type="submission" date="2020-07" db="EMBL/GenBank/DDBJ databases">
        <title>The High-quality genome of the commercially important snow crab, Chionoecetes opilio.</title>
        <authorList>
            <person name="Jeong J.-H."/>
            <person name="Ryu S."/>
        </authorList>
    </citation>
    <scope>NUCLEOTIDE SEQUENCE</scope>
    <source>
        <strain evidence="1">MADBK_172401_WGS</strain>
        <tissue evidence="1">Digestive gland</tissue>
    </source>
</reference>
<dbReference type="EMBL" id="JACEEZ010019695">
    <property type="protein sequence ID" value="KAG0715433.1"/>
    <property type="molecule type" value="Genomic_DNA"/>
</dbReference>
<name>A0A8J4XV56_CHIOP</name>
<keyword evidence="2" id="KW-1185">Reference proteome</keyword>
<evidence type="ECO:0000313" key="1">
    <source>
        <dbReference type="EMBL" id="KAG0715433.1"/>
    </source>
</evidence>
<proteinExistence type="predicted"/>
<dbReference type="AlphaFoldDB" id="A0A8J4XV56"/>